<comment type="subcellular location">
    <subcellularLocation>
        <location evidence="1">Membrane</location>
        <topology evidence="1">Multi-pass membrane protein</topology>
    </subcellularLocation>
</comment>
<dbReference type="InterPro" id="IPR047199">
    <property type="entry name" value="CorA-like"/>
</dbReference>
<dbReference type="AlphaFoldDB" id="A0A1B2IXW8"/>
<keyword evidence="4 6" id="KW-1133">Transmembrane helix</keyword>
<dbReference type="Proteomes" id="UP000093267">
    <property type="component" value="Chromosome"/>
</dbReference>
<dbReference type="RefSeq" id="WP_056987209.1">
    <property type="nucleotide sequence ID" value="NZ_CP014912.1"/>
</dbReference>
<dbReference type="OrthoDB" id="9803416at2"/>
<dbReference type="Pfam" id="PF01544">
    <property type="entry name" value="CorA"/>
    <property type="match status" value="1"/>
</dbReference>
<keyword evidence="3 6" id="KW-0812">Transmembrane</keyword>
<dbReference type="SUPFAM" id="SSF143865">
    <property type="entry name" value="CorA soluble domain-like"/>
    <property type="match status" value="1"/>
</dbReference>
<dbReference type="Gene3D" id="3.30.460.20">
    <property type="entry name" value="CorA soluble domain-like"/>
    <property type="match status" value="1"/>
</dbReference>
<comment type="similarity">
    <text evidence="2">Belongs to the CorA metal ion transporter (MIT) (TC 1.A.35) family.</text>
</comment>
<evidence type="ECO:0000313" key="8">
    <source>
        <dbReference type="Proteomes" id="UP000093267"/>
    </source>
</evidence>
<accession>A0A1B2IXW8</accession>
<protein>
    <recommendedName>
        <fullName evidence="9">Magnesium transporter CorA</fullName>
    </recommendedName>
</protein>
<dbReference type="PANTHER" id="PTHR47891">
    <property type="entry name" value="TRANSPORTER-RELATED"/>
    <property type="match status" value="1"/>
</dbReference>
<keyword evidence="8" id="KW-1185">Reference proteome</keyword>
<proteinExistence type="inferred from homology"/>
<dbReference type="SUPFAM" id="SSF144083">
    <property type="entry name" value="Magnesium transport protein CorA, transmembrane region"/>
    <property type="match status" value="1"/>
</dbReference>
<dbReference type="PANTHER" id="PTHR47891:SF1">
    <property type="entry name" value="CORA-MAGNESIUM AND COBALT TRANSPORTER"/>
    <property type="match status" value="1"/>
</dbReference>
<reference evidence="7 8" key="1">
    <citation type="submission" date="2016-03" db="EMBL/GenBank/DDBJ databases">
        <title>Pediococcus and Lactobacillus from brewery environment - whole genome sequencing and assembly.</title>
        <authorList>
            <person name="Behr J."/>
            <person name="Geissler A.J."/>
            <person name="Vogel R.F."/>
        </authorList>
    </citation>
    <scope>NUCLEOTIDE SEQUENCE [LARGE SCALE GENOMIC DNA]</scope>
    <source>
        <strain evidence="7 8">TMW 1.1995</strain>
    </source>
</reference>
<organism evidence="7 8">
    <name type="scientific">Secundilactobacillus paracollinoides</name>
    <dbReference type="NCBI Taxonomy" id="240427"/>
    <lineage>
        <taxon>Bacteria</taxon>
        <taxon>Bacillati</taxon>
        <taxon>Bacillota</taxon>
        <taxon>Bacilli</taxon>
        <taxon>Lactobacillales</taxon>
        <taxon>Lactobacillaceae</taxon>
        <taxon>Secundilactobacillus</taxon>
    </lineage>
</organism>
<evidence type="ECO:0008006" key="9">
    <source>
        <dbReference type="Google" id="ProtNLM"/>
    </source>
</evidence>
<keyword evidence="5 6" id="KW-0472">Membrane</keyword>
<feature type="transmembrane region" description="Helical" evidence="6">
    <location>
        <begin position="286"/>
        <end position="306"/>
    </location>
</feature>
<dbReference type="EMBL" id="CP014924">
    <property type="protein sequence ID" value="ANZ66869.1"/>
    <property type="molecule type" value="Genomic_DNA"/>
</dbReference>
<evidence type="ECO:0000313" key="7">
    <source>
        <dbReference type="EMBL" id="ANZ66869.1"/>
    </source>
</evidence>
<evidence type="ECO:0000256" key="5">
    <source>
        <dbReference type="ARBA" id="ARBA00023136"/>
    </source>
</evidence>
<dbReference type="GO" id="GO:0046873">
    <property type="term" value="F:metal ion transmembrane transporter activity"/>
    <property type="evidence" value="ECO:0007669"/>
    <property type="project" value="InterPro"/>
</dbReference>
<sequence length="312" mass="36118">MIKTFPLWNDLTWVAVNEPDEADLRALNQTYKVTPRYISYIKDRRERARFNYDADRQTGLLIFRAINRHDGDDSIIGEEETIPVAFLFKDKMVMTVVQKETKYVANLMTEIVKIHREHQHEGTCLTLILELLFRLNDGYADRIDKLDEIQSNLENYHRRPTNDQISQLTNLDKTLVYLKTAAHNNVLAIRQIQVMSDADDDPLQLDKHETQHLNDLLVEVEQSQSLADIAAEVVEKLSTSYSNILDNSLNNTMRLLTVWTLALAFPPIISGFWGMNMGLPLTKVSWGWEFSIVLSVVPIIGLLWYLRKHHDL</sequence>
<dbReference type="InterPro" id="IPR002523">
    <property type="entry name" value="MgTranspt_CorA/ZnTranspt_ZntB"/>
</dbReference>
<name>A0A1B2IXW8_9LACO</name>
<dbReference type="GO" id="GO:0016020">
    <property type="term" value="C:membrane"/>
    <property type="evidence" value="ECO:0007669"/>
    <property type="project" value="UniProtKB-SubCell"/>
</dbReference>
<feature type="transmembrane region" description="Helical" evidence="6">
    <location>
        <begin position="255"/>
        <end position="274"/>
    </location>
</feature>
<dbReference type="KEGG" id="lpd:AYR62_11420"/>
<evidence type="ECO:0000256" key="2">
    <source>
        <dbReference type="ARBA" id="ARBA00009765"/>
    </source>
</evidence>
<evidence type="ECO:0000256" key="6">
    <source>
        <dbReference type="SAM" id="Phobius"/>
    </source>
</evidence>
<dbReference type="InterPro" id="IPR045861">
    <property type="entry name" value="CorA_cytoplasmic_dom"/>
</dbReference>
<evidence type="ECO:0000256" key="4">
    <source>
        <dbReference type="ARBA" id="ARBA00022989"/>
    </source>
</evidence>
<gene>
    <name evidence="7" type="ORF">AYR63_06780</name>
</gene>
<dbReference type="CDD" id="cd12827">
    <property type="entry name" value="EcCorA_ZntB-like_u2"/>
    <property type="match status" value="1"/>
</dbReference>
<evidence type="ECO:0000256" key="3">
    <source>
        <dbReference type="ARBA" id="ARBA00022692"/>
    </source>
</evidence>
<evidence type="ECO:0000256" key="1">
    <source>
        <dbReference type="ARBA" id="ARBA00004141"/>
    </source>
</evidence>
<dbReference type="Gene3D" id="1.20.58.340">
    <property type="entry name" value="Magnesium transport protein CorA, transmembrane region"/>
    <property type="match status" value="2"/>
</dbReference>
<dbReference type="InterPro" id="IPR045863">
    <property type="entry name" value="CorA_TM1_TM2"/>
</dbReference>